<proteinExistence type="predicted"/>
<comment type="caution">
    <text evidence="1">The sequence shown here is derived from an EMBL/GenBank/DDBJ whole genome shotgun (WGS) entry which is preliminary data.</text>
</comment>
<organism evidence="1 2">
    <name type="scientific">Hygrophoropsis aurantiaca</name>
    <dbReference type="NCBI Taxonomy" id="72124"/>
    <lineage>
        <taxon>Eukaryota</taxon>
        <taxon>Fungi</taxon>
        <taxon>Dikarya</taxon>
        <taxon>Basidiomycota</taxon>
        <taxon>Agaricomycotina</taxon>
        <taxon>Agaricomycetes</taxon>
        <taxon>Agaricomycetidae</taxon>
        <taxon>Boletales</taxon>
        <taxon>Coniophorineae</taxon>
        <taxon>Hygrophoropsidaceae</taxon>
        <taxon>Hygrophoropsis</taxon>
    </lineage>
</organism>
<accession>A0ACB7ZSR0</accession>
<evidence type="ECO:0000313" key="1">
    <source>
        <dbReference type="EMBL" id="KAH7903961.1"/>
    </source>
</evidence>
<evidence type="ECO:0000313" key="2">
    <source>
        <dbReference type="Proteomes" id="UP000790377"/>
    </source>
</evidence>
<name>A0ACB7ZSR0_9AGAM</name>
<sequence length="540" mass="61131">MHAALLIQDIQYGIFDRISSKRTLNALSRTCKAFTESALDVKWRHVDSITTLIQCMPHDLWSRDRDYDLTDHYIFRLRRPILSSDWVVFQKYSSRVRTLKGPLPEKGSPVSIEESGALAFCSPSAPFPLLPNLKSLKWSIVSNAGILTLFHLISPNLTSLKVSMIPGAQLTPRFQSAISVPLDQIHPSLKQYATDGGQIYPQSLLEGLQLSVCQLQNLDTISWYNISNEAIVSLMQLPKLTRAKFETPEDFPSYIDTLQSQSPSQNHTFSGVRRLEVMYDGSLAPATALLKYFDFHLLENIHLSCHYPTQSTGMLEFLTALASSSSHPILEIIVDHRSRAFIPVSIRDPIGIHELRPLLQFGKLQRLVLEVQWSFVLNDATLLEMAGAWPHISTLYFNKNGHWDSGSQVTASAFLSLRERCPKLNKTSLPIDFSSVDSPDFDHLSINVSRDERRTASSGQFWFGPYRIVHPRAIACYLAAILPKAASISMLSVGWDNRDRQEYVESFKQTQEIYYNMRKVRRERNPDEDGALPMDGAWSS</sequence>
<dbReference type="EMBL" id="MU268675">
    <property type="protein sequence ID" value="KAH7903961.1"/>
    <property type="molecule type" value="Genomic_DNA"/>
</dbReference>
<reference evidence="1" key="1">
    <citation type="journal article" date="2021" name="New Phytol.">
        <title>Evolutionary innovations through gain and loss of genes in the ectomycorrhizal Boletales.</title>
        <authorList>
            <person name="Wu G."/>
            <person name="Miyauchi S."/>
            <person name="Morin E."/>
            <person name="Kuo A."/>
            <person name="Drula E."/>
            <person name="Varga T."/>
            <person name="Kohler A."/>
            <person name="Feng B."/>
            <person name="Cao Y."/>
            <person name="Lipzen A."/>
            <person name="Daum C."/>
            <person name="Hundley H."/>
            <person name="Pangilinan J."/>
            <person name="Johnson J."/>
            <person name="Barry K."/>
            <person name="LaButti K."/>
            <person name="Ng V."/>
            <person name="Ahrendt S."/>
            <person name="Min B."/>
            <person name="Choi I.G."/>
            <person name="Park H."/>
            <person name="Plett J.M."/>
            <person name="Magnuson J."/>
            <person name="Spatafora J.W."/>
            <person name="Nagy L.G."/>
            <person name="Henrissat B."/>
            <person name="Grigoriev I.V."/>
            <person name="Yang Z.L."/>
            <person name="Xu J."/>
            <person name="Martin F.M."/>
        </authorList>
    </citation>
    <scope>NUCLEOTIDE SEQUENCE</scope>
    <source>
        <strain evidence="1">ATCC 28755</strain>
    </source>
</reference>
<gene>
    <name evidence="1" type="ORF">BJ138DRAFT_1119880</name>
</gene>
<keyword evidence="2" id="KW-1185">Reference proteome</keyword>
<dbReference type="Proteomes" id="UP000790377">
    <property type="component" value="Unassembled WGS sequence"/>
</dbReference>
<protein>
    <submittedName>
        <fullName evidence="1">Uncharacterized protein</fullName>
    </submittedName>
</protein>